<dbReference type="AlphaFoldDB" id="A0A1N7QUA3"/>
<evidence type="ECO:0000313" key="2">
    <source>
        <dbReference type="Proteomes" id="UP000185781"/>
    </source>
</evidence>
<accession>A0A1N7QUA3</accession>
<dbReference type="OrthoDB" id="1453868at2"/>
<dbReference type="Proteomes" id="UP000185781">
    <property type="component" value="Unassembled WGS sequence"/>
</dbReference>
<dbReference type="RefSeq" id="WP_076396065.1">
    <property type="nucleotide sequence ID" value="NZ_FTOV01000017.1"/>
</dbReference>
<reference evidence="1 2" key="1">
    <citation type="submission" date="2017-01" db="EMBL/GenBank/DDBJ databases">
        <authorList>
            <person name="Mah S.A."/>
            <person name="Swanson W.J."/>
            <person name="Moy G.W."/>
            <person name="Vacquier V.D."/>
        </authorList>
    </citation>
    <scope>NUCLEOTIDE SEQUENCE [LARGE SCALE GENOMIC DNA]</scope>
    <source>
        <strain evidence="1 2">DSM 18014</strain>
    </source>
</reference>
<protein>
    <submittedName>
        <fullName evidence="1">Uncharacterized protein</fullName>
    </submittedName>
</protein>
<proteinExistence type="predicted"/>
<organism evidence="1 2">
    <name type="scientific">Chryseobacterium gambrini</name>
    <dbReference type="NCBI Taxonomy" id="373672"/>
    <lineage>
        <taxon>Bacteria</taxon>
        <taxon>Pseudomonadati</taxon>
        <taxon>Bacteroidota</taxon>
        <taxon>Flavobacteriia</taxon>
        <taxon>Flavobacteriales</taxon>
        <taxon>Weeksellaceae</taxon>
        <taxon>Chryseobacterium group</taxon>
        <taxon>Chryseobacterium</taxon>
    </lineage>
</organism>
<sequence>MRNNQKIIQSDELDMLLILLPAGWSEFLLYIDGRKFNYLITHAFNNPFSEIMYAVLDLIQDKQETEFIWYNEPGGCKFEIKRIKDKQHKAIISIYYFEESYGGQLNFKLETQFEVKIKQFVLLCYLQLKKTYLLLNDKEFSEKRSGSFLVQNFHDFERKVEDFLKKKQMIF</sequence>
<gene>
    <name evidence="1" type="ORF">SAMN05421785_11760</name>
</gene>
<evidence type="ECO:0000313" key="1">
    <source>
        <dbReference type="EMBL" id="SIT26057.1"/>
    </source>
</evidence>
<dbReference type="EMBL" id="FTOV01000017">
    <property type="protein sequence ID" value="SIT26057.1"/>
    <property type="molecule type" value="Genomic_DNA"/>
</dbReference>
<name>A0A1N7QUA3_9FLAO</name>
<dbReference type="STRING" id="373672.SAMN05421785_11760"/>